<gene>
    <name evidence="3" type="ORF">H5V44_14040</name>
</gene>
<feature type="transmembrane region" description="Helical" evidence="2">
    <location>
        <begin position="69"/>
        <end position="86"/>
    </location>
</feature>
<evidence type="ECO:0000256" key="2">
    <source>
        <dbReference type="SAM" id="Phobius"/>
    </source>
</evidence>
<feature type="transmembrane region" description="Helical" evidence="2">
    <location>
        <begin position="6"/>
        <end position="22"/>
    </location>
</feature>
<dbReference type="AlphaFoldDB" id="A0A7J9SPJ2"/>
<reference evidence="3 4" key="1">
    <citation type="submission" date="2020-08" db="EMBL/GenBank/DDBJ databases">
        <authorList>
            <person name="Seo M.-J."/>
        </authorList>
    </citation>
    <scope>NUCLEOTIDE SEQUENCE [LARGE SCALE GENOMIC DNA]</scope>
    <source>
        <strain evidence="3 4">MBLA0160</strain>
    </source>
</reference>
<feature type="region of interest" description="Disordered" evidence="1">
    <location>
        <begin position="33"/>
        <end position="52"/>
    </location>
</feature>
<sequence length="87" mass="9049">MLVAAVTIGIGVVCVYYGARSLRVGRAVRRLRDRDRTGPSHPTDWAGPADGDPIESGATLADRGSLERGVVLLVLGACCLLFGVLAA</sequence>
<proteinExistence type="predicted"/>
<evidence type="ECO:0000313" key="4">
    <source>
        <dbReference type="Proteomes" id="UP000546257"/>
    </source>
</evidence>
<comment type="caution">
    <text evidence="3">The sequence shown here is derived from an EMBL/GenBank/DDBJ whole genome shotgun (WGS) entry which is preliminary data.</text>
</comment>
<accession>A0A7J9SPJ2</accession>
<evidence type="ECO:0000256" key="1">
    <source>
        <dbReference type="SAM" id="MobiDB-lite"/>
    </source>
</evidence>
<dbReference type="RefSeq" id="WP_185193764.1">
    <property type="nucleotide sequence ID" value="NZ_JACKXD010000005.1"/>
</dbReference>
<keyword evidence="2" id="KW-0812">Transmembrane</keyword>
<keyword evidence="2" id="KW-1133">Transmembrane helix</keyword>
<dbReference type="EMBL" id="JACKXD010000005">
    <property type="protein sequence ID" value="MBB6647391.1"/>
    <property type="molecule type" value="Genomic_DNA"/>
</dbReference>
<dbReference type="Proteomes" id="UP000546257">
    <property type="component" value="Unassembled WGS sequence"/>
</dbReference>
<evidence type="ECO:0000313" key="3">
    <source>
        <dbReference type="EMBL" id="MBB6647391.1"/>
    </source>
</evidence>
<keyword evidence="4" id="KW-1185">Reference proteome</keyword>
<keyword evidence="2" id="KW-0472">Membrane</keyword>
<protein>
    <submittedName>
        <fullName evidence="3">Uncharacterized protein</fullName>
    </submittedName>
</protein>
<organism evidence="3 4">
    <name type="scientific">Halobellus ruber</name>
    <dbReference type="NCBI Taxonomy" id="2761102"/>
    <lineage>
        <taxon>Archaea</taxon>
        <taxon>Methanobacteriati</taxon>
        <taxon>Methanobacteriota</taxon>
        <taxon>Stenosarchaea group</taxon>
        <taxon>Halobacteria</taxon>
        <taxon>Halobacteriales</taxon>
        <taxon>Haloferacaceae</taxon>
        <taxon>Halobellus</taxon>
    </lineage>
</organism>
<name>A0A7J9SPJ2_9EURY</name>